<gene>
    <name evidence="2" type="ORF">F511_01308</name>
</gene>
<dbReference type="AlphaFoldDB" id="A0A2Z7D5T9"/>
<dbReference type="PANTHER" id="PTHR12482:SF41">
    <property type="entry name" value="ALPHA_BETA-HYDROLASES SUPERFAMILY PROTEIN"/>
    <property type="match status" value="1"/>
</dbReference>
<dbReference type="Proteomes" id="UP000250235">
    <property type="component" value="Unassembled WGS sequence"/>
</dbReference>
<dbReference type="Pfam" id="PF17181">
    <property type="entry name" value="EPF"/>
    <property type="match status" value="1"/>
</dbReference>
<dbReference type="Gene3D" id="3.40.50.1820">
    <property type="entry name" value="alpha/beta hydrolase"/>
    <property type="match status" value="1"/>
</dbReference>
<dbReference type="SUPFAM" id="SSF53474">
    <property type="entry name" value="alpha/beta-Hydrolases"/>
    <property type="match status" value="1"/>
</dbReference>
<keyword evidence="3" id="KW-1185">Reference proteome</keyword>
<accession>A0A2Z7D5T9</accession>
<dbReference type="OrthoDB" id="273452at2759"/>
<dbReference type="InterPro" id="IPR044294">
    <property type="entry name" value="Lipase-like"/>
</dbReference>
<evidence type="ECO:0000313" key="3">
    <source>
        <dbReference type="Proteomes" id="UP000250235"/>
    </source>
</evidence>
<reference evidence="2 3" key="1">
    <citation type="journal article" date="2015" name="Proc. Natl. Acad. Sci. U.S.A.">
        <title>The resurrection genome of Boea hygrometrica: A blueprint for survival of dehydration.</title>
        <authorList>
            <person name="Xiao L."/>
            <person name="Yang G."/>
            <person name="Zhang L."/>
            <person name="Yang X."/>
            <person name="Zhao S."/>
            <person name="Ji Z."/>
            <person name="Zhou Q."/>
            <person name="Hu M."/>
            <person name="Wang Y."/>
            <person name="Chen M."/>
            <person name="Xu Y."/>
            <person name="Jin H."/>
            <person name="Xiao X."/>
            <person name="Hu G."/>
            <person name="Bao F."/>
            <person name="Hu Y."/>
            <person name="Wan P."/>
            <person name="Li L."/>
            <person name="Deng X."/>
            <person name="Kuang T."/>
            <person name="Xiang C."/>
            <person name="Zhu J.K."/>
            <person name="Oliver M.J."/>
            <person name="He Y."/>
        </authorList>
    </citation>
    <scope>NUCLEOTIDE SEQUENCE [LARGE SCALE GENOMIC DNA]</scope>
    <source>
        <strain evidence="3">cv. XS01</strain>
    </source>
</reference>
<feature type="domain" description="DUF676" evidence="1">
    <location>
        <begin position="63"/>
        <end position="291"/>
    </location>
</feature>
<evidence type="ECO:0000313" key="2">
    <source>
        <dbReference type="EMBL" id="KZV54510.1"/>
    </source>
</evidence>
<name>A0A2Z7D5T9_9LAMI</name>
<dbReference type="InterPro" id="IPR029058">
    <property type="entry name" value="AB_hydrolase_fold"/>
</dbReference>
<evidence type="ECO:0000259" key="1">
    <source>
        <dbReference type="Pfam" id="PF05057"/>
    </source>
</evidence>
<dbReference type="PANTHER" id="PTHR12482">
    <property type="entry name" value="LIPASE ROG1-RELATED-RELATED"/>
    <property type="match status" value="1"/>
</dbReference>
<proteinExistence type="predicted"/>
<sequence length="460" mass="51504">MSFSQSKLSDQENKPKQQKTKSFYFLPKFGCMRFQDDAEAAEAPDIEGSFDVEASHKGTDHVPTHLIVMVNGIIGSAQDWRYGAKKFVKAFPQDVIVHCSESNSSMLTFNGVDVMGKRLADEVISVVKRHPNLQKISFVAHSLGGLVARYAAACLYEQDFTGKSSKDNSEYMLDELKESSEEMPPTERIAGLEPVNFITSATPHLGSRGHKQVPGFCGFKTVEKVASHASGLLGRTGKHLFLRDHENGKPPLLLQISSDSDNLKFISALKSFKRRVAYANTHHDHLVGWSSSSLRNRNQLPKRRNLQKDARYPHIVHEDPSRMVNTQDDHSPDAKVARSRRREMEEDMIRGLTAALSWERVDVNFGGSMQRLVAHNTIQACRRLDAAGKVGISLIGSQPPRCERMCQSNCGHCKAVQVPIPSSHLLHRFTTHAYSRGDGISNYKPMCWKCRCIHNDPRLV</sequence>
<dbReference type="EMBL" id="KQ989519">
    <property type="protein sequence ID" value="KZV54510.1"/>
    <property type="molecule type" value="Genomic_DNA"/>
</dbReference>
<protein>
    <recommendedName>
        <fullName evidence="1">DUF676 domain-containing protein</fullName>
    </recommendedName>
</protein>
<dbReference type="Pfam" id="PF05057">
    <property type="entry name" value="DUF676"/>
    <property type="match status" value="1"/>
</dbReference>
<dbReference type="InterPro" id="IPR007751">
    <property type="entry name" value="DUF676_lipase-like"/>
</dbReference>
<organism evidence="2 3">
    <name type="scientific">Dorcoceras hygrometricum</name>
    <dbReference type="NCBI Taxonomy" id="472368"/>
    <lineage>
        <taxon>Eukaryota</taxon>
        <taxon>Viridiplantae</taxon>
        <taxon>Streptophyta</taxon>
        <taxon>Embryophyta</taxon>
        <taxon>Tracheophyta</taxon>
        <taxon>Spermatophyta</taxon>
        <taxon>Magnoliopsida</taxon>
        <taxon>eudicotyledons</taxon>
        <taxon>Gunneridae</taxon>
        <taxon>Pentapetalae</taxon>
        <taxon>asterids</taxon>
        <taxon>lamiids</taxon>
        <taxon>Lamiales</taxon>
        <taxon>Gesneriaceae</taxon>
        <taxon>Didymocarpoideae</taxon>
        <taxon>Trichosporeae</taxon>
        <taxon>Loxocarpinae</taxon>
        <taxon>Dorcoceras</taxon>
    </lineage>
</organism>